<evidence type="ECO:0000313" key="4">
    <source>
        <dbReference type="Proteomes" id="UP000284375"/>
    </source>
</evidence>
<keyword evidence="1" id="KW-0175">Coiled coil</keyword>
<gene>
    <name evidence="3" type="ORF">VSDG_09637</name>
</gene>
<comment type="caution">
    <text evidence="3">The sequence shown here is derived from an EMBL/GenBank/DDBJ whole genome shotgun (WGS) entry which is preliminary data.</text>
</comment>
<feature type="compositionally biased region" description="Polar residues" evidence="2">
    <location>
        <begin position="195"/>
        <end position="209"/>
    </location>
</feature>
<name>A0A423V9V7_CYTCH</name>
<feature type="compositionally biased region" description="Polar residues" evidence="2">
    <location>
        <begin position="220"/>
        <end position="230"/>
    </location>
</feature>
<dbReference type="OrthoDB" id="10622242at2759"/>
<evidence type="ECO:0000313" key="3">
    <source>
        <dbReference type="EMBL" id="ROV87669.1"/>
    </source>
</evidence>
<dbReference type="Proteomes" id="UP000284375">
    <property type="component" value="Unassembled WGS sequence"/>
</dbReference>
<dbReference type="EMBL" id="LJZO01000078">
    <property type="protein sequence ID" value="ROV87669.1"/>
    <property type="molecule type" value="Genomic_DNA"/>
</dbReference>
<accession>A0A423V9V7</accession>
<protein>
    <submittedName>
        <fullName evidence="3">Uncharacterized protein</fullName>
    </submittedName>
</protein>
<organism evidence="3 4">
    <name type="scientific">Cytospora chrysosperma</name>
    <name type="common">Cytospora canker fungus</name>
    <name type="synonym">Sphaeria chrysosperma</name>
    <dbReference type="NCBI Taxonomy" id="252740"/>
    <lineage>
        <taxon>Eukaryota</taxon>
        <taxon>Fungi</taxon>
        <taxon>Dikarya</taxon>
        <taxon>Ascomycota</taxon>
        <taxon>Pezizomycotina</taxon>
        <taxon>Sordariomycetes</taxon>
        <taxon>Sordariomycetidae</taxon>
        <taxon>Diaporthales</taxon>
        <taxon>Cytosporaceae</taxon>
        <taxon>Cytospora</taxon>
    </lineage>
</organism>
<proteinExistence type="predicted"/>
<feature type="compositionally biased region" description="Polar residues" evidence="2">
    <location>
        <begin position="294"/>
        <end position="310"/>
    </location>
</feature>
<evidence type="ECO:0000256" key="1">
    <source>
        <dbReference type="SAM" id="Coils"/>
    </source>
</evidence>
<keyword evidence="4" id="KW-1185">Reference proteome</keyword>
<feature type="compositionally biased region" description="Polar residues" evidence="2">
    <location>
        <begin position="267"/>
        <end position="282"/>
    </location>
</feature>
<dbReference type="AlphaFoldDB" id="A0A423V9V7"/>
<sequence>MNMDAPMWKLDKLKASGQQQVNRAAEAFAFAGFCWPKDKTAKSFVDAERHPGVFLILDPVYLREDQVVVARTDSSAASKRLFEIFDKARLQLLDEPLTLDIALKQGFLNVPLSFYERLKARLVEHDQHYKDFGFLVFKKTIIHFGEAAMDEYKTTDKTIVKTKAVYKAWKSVKDFLSLVSPHHGSLQDPRRRKSGVTSAPSRPTASTKKSIPAVPRVSTKLGSSKQSSTALPSSKRPSSTLSTSTTPARASPKPGSSKSAAPKPTALRSTNTTLGGPSQASRPPSAPKPAGRASGNTVASSTDNSASHRATANGRGNDAASKRKPESPPASSSRPEKSSRRDLSASHMGETASQPEESEDLRSRSNNHRQRALEKAAEVRDLERRVRFIEGAFKANDAMMQKELILKVMEAAALQADNQRLKEIGSFRQRLEINRQTLELKQKTARIRELEETEGNLRKRIEELEALQEKQAD</sequence>
<feature type="region of interest" description="Disordered" evidence="2">
    <location>
        <begin position="180"/>
        <end position="374"/>
    </location>
</feature>
<feature type="compositionally biased region" description="Low complexity" evidence="2">
    <location>
        <begin position="231"/>
        <end position="266"/>
    </location>
</feature>
<evidence type="ECO:0000256" key="2">
    <source>
        <dbReference type="SAM" id="MobiDB-lite"/>
    </source>
</evidence>
<feature type="compositionally biased region" description="Basic and acidic residues" evidence="2">
    <location>
        <begin position="334"/>
        <end position="344"/>
    </location>
</feature>
<feature type="coiled-coil region" evidence="1">
    <location>
        <begin position="433"/>
        <end position="470"/>
    </location>
</feature>
<reference evidence="3 4" key="1">
    <citation type="submission" date="2015-09" db="EMBL/GenBank/DDBJ databases">
        <title>Host preference determinants of Valsa canker pathogens revealed by comparative genomics.</title>
        <authorList>
            <person name="Yin Z."/>
            <person name="Huang L."/>
        </authorList>
    </citation>
    <scope>NUCLEOTIDE SEQUENCE [LARGE SCALE GENOMIC DNA]</scope>
    <source>
        <strain evidence="3 4">YSFL</strain>
    </source>
</reference>